<dbReference type="Proteomes" id="UP000800094">
    <property type="component" value="Unassembled WGS sequence"/>
</dbReference>
<dbReference type="OrthoDB" id="5135333at2759"/>
<sequence length="638" mass="71601">MVAGTIIRSDEQETTNSIVPATTPIHPGDEFRHRGRQVPSKANIGSIKYWMQLCDTHHENCHIPSHVPENAQQIRLIDVRDYKIVPAFSEGKSLPYVALSYVWGRTATGLLNRHNIAQCSSFNGLKDVDIPPTISDAIEVVRLIGKRYLWVDTLCIVQDDDSDKQQQLPIMDRIYSCAELVIVAAAGQDARAGLPGVGSTERRVSQRTETINGTRFITTQPPFRQVLRRSVWDSRGWTFQEATLCKRLLVFTERQVYWVCQTTTWCEDTSGESPTHRLELTETNSLNEYLLEPNKCRTVLYCRLVEAFSSRHFTDESDALWAFAGILKLMASRFQRGFIWGLPHERLDAALLWGQVGCNLVHLRTARHPAGMEIASRSLPYPSWSWLSCCGQVAFLDPCGSSVISEVTWHEPIGLEDATTAKYLNSIRSTGRTGKPGGDQRSNLFSESASDTGVMQYGLLHFTAQTSKLTLKRMKETTDEEGKATEGDRTNGEKDSNEQDNLEGDYGAAEQEKKEKQQEKAHSSEVEWVLGAVHAPDGDRIGAVFAPPHFFIDRSECSGELVLLSSNAQGESDETCRIREESLDIGCIQHVKGCSHIQSRNVMLIEWIEDVAYRRGIGRLEKDGWEKVVAEDKRIILG</sequence>
<dbReference type="RefSeq" id="XP_033683526.1">
    <property type="nucleotide sequence ID" value="XM_033823800.1"/>
</dbReference>
<keyword evidence="4" id="KW-1185">Reference proteome</keyword>
<gene>
    <name evidence="3" type="ORF">BU26DRAFT_428749</name>
</gene>
<feature type="region of interest" description="Disordered" evidence="1">
    <location>
        <begin position="1"/>
        <end position="35"/>
    </location>
</feature>
<dbReference type="AlphaFoldDB" id="A0A6A6IF46"/>
<accession>A0A6A6IF46</accession>
<evidence type="ECO:0000256" key="1">
    <source>
        <dbReference type="SAM" id="MobiDB-lite"/>
    </source>
</evidence>
<feature type="compositionally biased region" description="Basic and acidic residues" evidence="1">
    <location>
        <begin position="474"/>
        <end position="497"/>
    </location>
</feature>
<protein>
    <submittedName>
        <fullName evidence="3">HET-domain-containing protein</fullName>
    </submittedName>
</protein>
<dbReference type="PANTHER" id="PTHR33112">
    <property type="entry name" value="DOMAIN PROTEIN, PUTATIVE-RELATED"/>
    <property type="match status" value="1"/>
</dbReference>
<name>A0A6A6IF46_9PLEO</name>
<feature type="domain" description="Heterokaryon incompatibility" evidence="2">
    <location>
        <begin position="96"/>
        <end position="241"/>
    </location>
</feature>
<dbReference type="InterPro" id="IPR010730">
    <property type="entry name" value="HET"/>
</dbReference>
<feature type="region of interest" description="Disordered" evidence="1">
    <location>
        <begin position="474"/>
        <end position="502"/>
    </location>
</feature>
<evidence type="ECO:0000313" key="3">
    <source>
        <dbReference type="EMBL" id="KAF2248522.1"/>
    </source>
</evidence>
<proteinExistence type="predicted"/>
<dbReference type="PANTHER" id="PTHR33112:SF12">
    <property type="entry name" value="HETEROKARYON INCOMPATIBILITY DOMAIN-CONTAINING PROTEIN"/>
    <property type="match status" value="1"/>
</dbReference>
<evidence type="ECO:0000313" key="4">
    <source>
        <dbReference type="Proteomes" id="UP000800094"/>
    </source>
</evidence>
<evidence type="ECO:0000259" key="2">
    <source>
        <dbReference type="Pfam" id="PF06985"/>
    </source>
</evidence>
<reference evidence="3" key="1">
    <citation type="journal article" date="2020" name="Stud. Mycol.">
        <title>101 Dothideomycetes genomes: a test case for predicting lifestyles and emergence of pathogens.</title>
        <authorList>
            <person name="Haridas S."/>
            <person name="Albert R."/>
            <person name="Binder M."/>
            <person name="Bloem J."/>
            <person name="Labutti K."/>
            <person name="Salamov A."/>
            <person name="Andreopoulos B."/>
            <person name="Baker S."/>
            <person name="Barry K."/>
            <person name="Bills G."/>
            <person name="Bluhm B."/>
            <person name="Cannon C."/>
            <person name="Castanera R."/>
            <person name="Culley D."/>
            <person name="Daum C."/>
            <person name="Ezra D."/>
            <person name="Gonzalez J."/>
            <person name="Henrissat B."/>
            <person name="Kuo A."/>
            <person name="Liang C."/>
            <person name="Lipzen A."/>
            <person name="Lutzoni F."/>
            <person name="Magnuson J."/>
            <person name="Mondo S."/>
            <person name="Nolan M."/>
            <person name="Ohm R."/>
            <person name="Pangilinan J."/>
            <person name="Park H.-J."/>
            <person name="Ramirez L."/>
            <person name="Alfaro M."/>
            <person name="Sun H."/>
            <person name="Tritt A."/>
            <person name="Yoshinaga Y."/>
            <person name="Zwiers L.-H."/>
            <person name="Turgeon B."/>
            <person name="Goodwin S."/>
            <person name="Spatafora J."/>
            <person name="Crous P."/>
            <person name="Grigoriev I."/>
        </authorList>
    </citation>
    <scope>NUCLEOTIDE SEQUENCE</scope>
    <source>
        <strain evidence="3">CBS 122368</strain>
    </source>
</reference>
<dbReference type="GeneID" id="54577130"/>
<dbReference type="Pfam" id="PF06985">
    <property type="entry name" value="HET"/>
    <property type="match status" value="1"/>
</dbReference>
<dbReference type="EMBL" id="ML987196">
    <property type="protein sequence ID" value="KAF2248522.1"/>
    <property type="molecule type" value="Genomic_DNA"/>
</dbReference>
<organism evidence="3 4">
    <name type="scientific">Trematosphaeria pertusa</name>
    <dbReference type="NCBI Taxonomy" id="390896"/>
    <lineage>
        <taxon>Eukaryota</taxon>
        <taxon>Fungi</taxon>
        <taxon>Dikarya</taxon>
        <taxon>Ascomycota</taxon>
        <taxon>Pezizomycotina</taxon>
        <taxon>Dothideomycetes</taxon>
        <taxon>Pleosporomycetidae</taxon>
        <taxon>Pleosporales</taxon>
        <taxon>Massarineae</taxon>
        <taxon>Trematosphaeriaceae</taxon>
        <taxon>Trematosphaeria</taxon>
    </lineage>
</organism>